<feature type="domain" description="Alcohol dehydrogenase-like N-terminal" evidence="9">
    <location>
        <begin position="30"/>
        <end position="151"/>
    </location>
</feature>
<feature type="domain" description="Alcohol dehydrogenase-like C-terminal" evidence="8">
    <location>
        <begin position="192"/>
        <end position="320"/>
    </location>
</feature>
<dbReference type="EC" id="1.1.1.1" evidence="3"/>
<evidence type="ECO:0000256" key="5">
    <source>
        <dbReference type="ARBA" id="ARBA00022833"/>
    </source>
</evidence>
<evidence type="ECO:0000256" key="4">
    <source>
        <dbReference type="ARBA" id="ARBA00022723"/>
    </source>
</evidence>
<evidence type="ECO:0000313" key="10">
    <source>
        <dbReference type="EMBL" id="MBB6328973.1"/>
    </source>
</evidence>
<organism evidence="10 11">
    <name type="scientific">Algoriphagus iocasae</name>
    <dbReference type="NCBI Taxonomy" id="1836499"/>
    <lineage>
        <taxon>Bacteria</taxon>
        <taxon>Pseudomonadati</taxon>
        <taxon>Bacteroidota</taxon>
        <taxon>Cytophagia</taxon>
        <taxon>Cytophagales</taxon>
        <taxon>Cyclobacteriaceae</taxon>
        <taxon>Algoriphagus</taxon>
    </lineage>
</organism>
<sequence length="361" mass="39071">MDKNQALAMVFNEVDKPFQALQVNLPELSSGEVIVEITYSTICTSDLHSYYGRRCAHAPSVLGHEMIGKVIHLAQEPPKDFYGKQLELGDLITWSVYAHDHEGEMAAKGIPQKSADLFKYGHEKIQEEDVLSGGFATHCHLRKGTDIFKIPTSISPKEAAPLNCTHATIAGGLRLAGDLTGKNVLVIGAGMLGISACAMASYEGATTIFSMDLDPDRIANSMKFGANHGFEASLSVAEIIEKVKIFGGIDVVIDTSGSAEAMEKGLALLNIGGISIWVGAVYSQRDLAINAESIVRRIITIKGLHNYIPEDLAKAIKFLEATHHTFPFESLVAEDFPLPQLDQAFKTANESGNYRIGITPN</sequence>
<dbReference type="Gene3D" id="3.90.180.10">
    <property type="entry name" value="Medium-chain alcohol dehydrogenases, catalytic domain"/>
    <property type="match status" value="1"/>
</dbReference>
<dbReference type="GO" id="GO:0004022">
    <property type="term" value="F:alcohol dehydrogenase (NAD+) activity"/>
    <property type="evidence" value="ECO:0007669"/>
    <property type="project" value="UniProtKB-EC"/>
</dbReference>
<dbReference type="Gene3D" id="3.40.50.720">
    <property type="entry name" value="NAD(P)-binding Rossmann-like Domain"/>
    <property type="match status" value="1"/>
</dbReference>
<dbReference type="SUPFAM" id="SSF51735">
    <property type="entry name" value="NAD(P)-binding Rossmann-fold domains"/>
    <property type="match status" value="1"/>
</dbReference>
<dbReference type="InterPro" id="IPR011032">
    <property type="entry name" value="GroES-like_sf"/>
</dbReference>
<gene>
    <name evidence="10" type="ORF">FHS59_004637</name>
</gene>
<dbReference type="GO" id="GO:0005737">
    <property type="term" value="C:cytoplasm"/>
    <property type="evidence" value="ECO:0007669"/>
    <property type="project" value="TreeGrafter"/>
</dbReference>
<evidence type="ECO:0000256" key="6">
    <source>
        <dbReference type="ARBA" id="ARBA00023002"/>
    </source>
</evidence>
<dbReference type="EMBL" id="JACIJO010000006">
    <property type="protein sequence ID" value="MBB6328973.1"/>
    <property type="molecule type" value="Genomic_DNA"/>
</dbReference>
<comment type="caution">
    <text evidence="10">The sequence shown here is derived from an EMBL/GenBank/DDBJ whole genome shotgun (WGS) entry which is preliminary data.</text>
</comment>
<evidence type="ECO:0000256" key="1">
    <source>
        <dbReference type="ARBA" id="ARBA00001947"/>
    </source>
</evidence>
<dbReference type="PANTHER" id="PTHR42940:SF3">
    <property type="entry name" value="ALCOHOL DEHYDROGENASE 1-RELATED"/>
    <property type="match status" value="1"/>
</dbReference>
<dbReference type="SUPFAM" id="SSF50129">
    <property type="entry name" value="GroES-like"/>
    <property type="match status" value="1"/>
</dbReference>
<dbReference type="Pfam" id="PF08240">
    <property type="entry name" value="ADH_N"/>
    <property type="match status" value="1"/>
</dbReference>
<protein>
    <recommendedName>
        <fullName evidence="3">alcohol dehydrogenase</fullName>
        <ecNumber evidence="3">1.1.1.1</ecNumber>
    </recommendedName>
</protein>
<evidence type="ECO:0000313" key="11">
    <source>
        <dbReference type="Proteomes" id="UP000588604"/>
    </source>
</evidence>
<evidence type="ECO:0000256" key="7">
    <source>
        <dbReference type="ARBA" id="ARBA00023027"/>
    </source>
</evidence>
<dbReference type="AlphaFoldDB" id="A0A841MPN4"/>
<keyword evidence="7" id="KW-0520">NAD</keyword>
<comment type="cofactor">
    <cofactor evidence="1">
        <name>Zn(2+)</name>
        <dbReference type="ChEBI" id="CHEBI:29105"/>
    </cofactor>
</comment>
<dbReference type="GO" id="GO:0046872">
    <property type="term" value="F:metal ion binding"/>
    <property type="evidence" value="ECO:0007669"/>
    <property type="project" value="UniProtKB-KW"/>
</dbReference>
<evidence type="ECO:0000256" key="2">
    <source>
        <dbReference type="ARBA" id="ARBA00008072"/>
    </source>
</evidence>
<reference evidence="10 11" key="1">
    <citation type="submission" date="2020-08" db="EMBL/GenBank/DDBJ databases">
        <title>Genomic Encyclopedia of Type Strains, Phase IV (KMG-IV): sequencing the most valuable type-strain genomes for metagenomic binning, comparative biology and taxonomic classification.</title>
        <authorList>
            <person name="Goeker M."/>
        </authorList>
    </citation>
    <scope>NUCLEOTIDE SEQUENCE [LARGE SCALE GENOMIC DNA]</scope>
    <source>
        <strain evidence="10 11">DSM 102044</strain>
    </source>
</reference>
<evidence type="ECO:0000259" key="9">
    <source>
        <dbReference type="Pfam" id="PF08240"/>
    </source>
</evidence>
<evidence type="ECO:0000256" key="3">
    <source>
        <dbReference type="ARBA" id="ARBA00013190"/>
    </source>
</evidence>
<name>A0A841MPN4_9BACT</name>
<dbReference type="InterPro" id="IPR036291">
    <property type="entry name" value="NAD(P)-bd_dom_sf"/>
</dbReference>
<keyword evidence="11" id="KW-1185">Reference proteome</keyword>
<dbReference type="InterPro" id="IPR013149">
    <property type="entry name" value="ADH-like_C"/>
</dbReference>
<dbReference type="InterPro" id="IPR017743">
    <property type="entry name" value="ADH_phosphonate_catab-assoc"/>
</dbReference>
<dbReference type="Proteomes" id="UP000588604">
    <property type="component" value="Unassembled WGS sequence"/>
</dbReference>
<accession>A0A841MPN4</accession>
<dbReference type="Pfam" id="PF00107">
    <property type="entry name" value="ADH_zinc_N"/>
    <property type="match status" value="1"/>
</dbReference>
<proteinExistence type="inferred from homology"/>
<dbReference type="NCBIfam" id="TIGR03366">
    <property type="entry name" value="HpnZ_proposed"/>
    <property type="match status" value="1"/>
</dbReference>
<dbReference type="RefSeq" id="WP_184498612.1">
    <property type="nucleotide sequence ID" value="NZ_JACIJO010000006.1"/>
</dbReference>
<dbReference type="PANTHER" id="PTHR42940">
    <property type="entry name" value="ALCOHOL DEHYDROGENASE 1-RELATED"/>
    <property type="match status" value="1"/>
</dbReference>
<comment type="similarity">
    <text evidence="2">Belongs to the zinc-containing alcohol dehydrogenase family.</text>
</comment>
<keyword evidence="6" id="KW-0560">Oxidoreductase</keyword>
<dbReference type="InterPro" id="IPR013154">
    <property type="entry name" value="ADH-like_N"/>
</dbReference>
<keyword evidence="5" id="KW-0862">Zinc</keyword>
<evidence type="ECO:0000259" key="8">
    <source>
        <dbReference type="Pfam" id="PF00107"/>
    </source>
</evidence>
<keyword evidence="4" id="KW-0479">Metal-binding</keyword>